<dbReference type="Gene3D" id="3.50.50.60">
    <property type="entry name" value="FAD/NAD(P)-binding domain"/>
    <property type="match status" value="2"/>
</dbReference>
<dbReference type="EMBL" id="MU251244">
    <property type="protein sequence ID" value="KAG9258139.1"/>
    <property type="molecule type" value="Genomic_DNA"/>
</dbReference>
<organism evidence="6 7">
    <name type="scientific">Emericellopsis atlantica</name>
    <dbReference type="NCBI Taxonomy" id="2614577"/>
    <lineage>
        <taxon>Eukaryota</taxon>
        <taxon>Fungi</taxon>
        <taxon>Dikarya</taxon>
        <taxon>Ascomycota</taxon>
        <taxon>Pezizomycotina</taxon>
        <taxon>Sordariomycetes</taxon>
        <taxon>Hypocreomycetidae</taxon>
        <taxon>Hypocreales</taxon>
        <taxon>Bionectriaceae</taxon>
        <taxon>Emericellopsis</taxon>
    </lineage>
</organism>
<evidence type="ECO:0000256" key="5">
    <source>
        <dbReference type="ARBA" id="ARBA00023033"/>
    </source>
</evidence>
<comment type="cofactor">
    <cofactor evidence="1">
        <name>FAD</name>
        <dbReference type="ChEBI" id="CHEBI:57692"/>
    </cofactor>
</comment>
<dbReference type="GO" id="GO:0004499">
    <property type="term" value="F:N,N-dimethylaniline monooxygenase activity"/>
    <property type="evidence" value="ECO:0007669"/>
    <property type="project" value="InterPro"/>
</dbReference>
<keyword evidence="7" id="KW-1185">Reference proteome</keyword>
<keyword evidence="4" id="KW-0560">Oxidoreductase</keyword>
<dbReference type="SUPFAM" id="SSF51905">
    <property type="entry name" value="FAD/NAD(P)-binding domain"/>
    <property type="match status" value="1"/>
</dbReference>
<keyword evidence="2" id="KW-0285">Flavoprotein</keyword>
<evidence type="ECO:0000256" key="4">
    <source>
        <dbReference type="ARBA" id="ARBA00023002"/>
    </source>
</evidence>
<dbReference type="InterPro" id="IPR036188">
    <property type="entry name" value="FAD/NAD-bd_sf"/>
</dbReference>
<reference evidence="6" key="1">
    <citation type="journal article" date="2021" name="IMA Fungus">
        <title>Genomic characterization of three marine fungi, including Emericellopsis atlantica sp. nov. with signatures of a generalist lifestyle and marine biomass degradation.</title>
        <authorList>
            <person name="Hagestad O.C."/>
            <person name="Hou L."/>
            <person name="Andersen J.H."/>
            <person name="Hansen E.H."/>
            <person name="Altermark B."/>
            <person name="Li C."/>
            <person name="Kuhnert E."/>
            <person name="Cox R.J."/>
            <person name="Crous P.W."/>
            <person name="Spatafora J.W."/>
            <person name="Lail K."/>
            <person name="Amirebrahimi M."/>
            <person name="Lipzen A."/>
            <person name="Pangilinan J."/>
            <person name="Andreopoulos W."/>
            <person name="Hayes R.D."/>
            <person name="Ng V."/>
            <person name="Grigoriev I.V."/>
            <person name="Jackson S.A."/>
            <person name="Sutton T.D.S."/>
            <person name="Dobson A.D.W."/>
            <person name="Rama T."/>
        </authorList>
    </citation>
    <scope>NUCLEOTIDE SEQUENCE</scope>
    <source>
        <strain evidence="6">TS7</strain>
    </source>
</reference>
<comment type="caution">
    <text evidence="6">The sequence shown here is derived from an EMBL/GenBank/DDBJ whole genome shotgun (WGS) entry which is preliminary data.</text>
</comment>
<dbReference type="Proteomes" id="UP000887229">
    <property type="component" value="Unassembled WGS sequence"/>
</dbReference>
<evidence type="ECO:0000256" key="2">
    <source>
        <dbReference type="ARBA" id="ARBA00022630"/>
    </source>
</evidence>
<evidence type="ECO:0000256" key="3">
    <source>
        <dbReference type="ARBA" id="ARBA00022827"/>
    </source>
</evidence>
<dbReference type="GO" id="GO:0050660">
    <property type="term" value="F:flavin adenine dinucleotide binding"/>
    <property type="evidence" value="ECO:0007669"/>
    <property type="project" value="InterPro"/>
</dbReference>
<evidence type="ECO:0000256" key="1">
    <source>
        <dbReference type="ARBA" id="ARBA00001974"/>
    </source>
</evidence>
<evidence type="ECO:0000313" key="6">
    <source>
        <dbReference type="EMBL" id="KAG9258139.1"/>
    </source>
</evidence>
<protein>
    <submittedName>
        <fullName evidence="6">Uncharacterized protein</fullName>
    </submittedName>
</protein>
<evidence type="ECO:0000313" key="7">
    <source>
        <dbReference type="Proteomes" id="UP000887229"/>
    </source>
</evidence>
<dbReference type="OrthoDB" id="66881at2759"/>
<keyword evidence="3" id="KW-0274">FAD</keyword>
<dbReference type="PANTHER" id="PTHR43872">
    <property type="entry name" value="MONOOXYGENASE, PUTATIVE (AFU_ORTHOLOGUE AFUA_8G02570)-RELATED"/>
    <property type="match status" value="1"/>
</dbReference>
<name>A0A9P7ZTL6_9HYPO</name>
<proteinExistence type="predicted"/>
<sequence>MGSVPPVEEHDILVLGAGLSGINTAHVLRDRMPHRQITILEKRDQIGGTWNFFKYPGFRTDSYLNAFGLGWYPWTKPYKMASGPEILDYLKEAVDKDGLEPLIRFKHKITGLEFKTEEQKWTLYVDADGKPKTMRANFVVGCMGYYADNKALEADITGLDTFGGRVVHSQWWPEDLDYKNKRMVLIGSGATAITVIPELVKDAAHVVQLQRSPSYVLSRSTQPIHDWLLHLLLPFTWACAASRWVESVVELLSTEFLLMCPGIGRKVLMDDMKKQLPADVDLNVHFNPSYGPFQQRLGLCPQGDYFKALHKENCEIVTDHIDTVMEDGVVLKSGRKLEADIIVQATGLYFQLFDGIKPRVDGVEIDPGQHYSWRGMALDCMPNAAFIFGYVTSSWTPGANAMAHMVVRLLQTMEKKGAATVVPYIKRTKEVEAQTQLAVSANPGYILKAADRMPKTTGHGPWYGRKNLFVDAMALWFGSMEDGLVYGGFKDKNA</sequence>
<dbReference type="PANTHER" id="PTHR43872:SF1">
    <property type="entry name" value="MONOOXYGENASE, PUTATIVE (AFU_ORTHOLOGUE AFUA_8G02570)-RELATED"/>
    <property type="match status" value="1"/>
</dbReference>
<dbReference type="AlphaFoldDB" id="A0A9P7ZTL6"/>
<dbReference type="InterPro" id="IPR020946">
    <property type="entry name" value="Flavin_mOase-like"/>
</dbReference>
<dbReference type="Pfam" id="PF00743">
    <property type="entry name" value="FMO-like"/>
    <property type="match status" value="1"/>
</dbReference>
<keyword evidence="5" id="KW-0503">Monooxygenase</keyword>
<dbReference type="GeneID" id="70289921"/>
<gene>
    <name evidence="6" type="ORF">F5Z01DRAFT_319795</name>
</gene>
<dbReference type="RefSeq" id="XP_046122063.1">
    <property type="nucleotide sequence ID" value="XM_046259018.1"/>
</dbReference>
<accession>A0A9P7ZTL6</accession>
<dbReference type="GO" id="GO:0050661">
    <property type="term" value="F:NADP binding"/>
    <property type="evidence" value="ECO:0007669"/>
    <property type="project" value="InterPro"/>
</dbReference>
<dbReference type="InterPro" id="IPR051820">
    <property type="entry name" value="FAD-binding_MO"/>
</dbReference>